<protein>
    <submittedName>
        <fullName evidence="1">Uncharacterized protein</fullName>
    </submittedName>
</protein>
<name>A0A6M3X5E5_9ZZZZ</name>
<accession>A0A6M3X5E5</accession>
<dbReference type="AlphaFoldDB" id="A0A6M3X5E5"/>
<organism evidence="1">
    <name type="scientific">viral metagenome</name>
    <dbReference type="NCBI Taxonomy" id="1070528"/>
    <lineage>
        <taxon>unclassified sequences</taxon>
        <taxon>metagenomes</taxon>
        <taxon>organismal metagenomes</taxon>
    </lineage>
</organism>
<proteinExistence type="predicted"/>
<dbReference type="EMBL" id="MT143937">
    <property type="protein sequence ID" value="QJH92994.1"/>
    <property type="molecule type" value="Genomic_DNA"/>
</dbReference>
<gene>
    <name evidence="1" type="ORF">MM171B02484_0010</name>
</gene>
<reference evidence="1" key="1">
    <citation type="submission" date="2020-03" db="EMBL/GenBank/DDBJ databases">
        <title>The deep terrestrial virosphere.</title>
        <authorList>
            <person name="Holmfeldt K."/>
            <person name="Nilsson E."/>
            <person name="Simone D."/>
            <person name="Lopez-Fernandez M."/>
            <person name="Wu X."/>
            <person name="de Brujin I."/>
            <person name="Lundin D."/>
            <person name="Andersson A."/>
            <person name="Bertilsson S."/>
            <person name="Dopson M."/>
        </authorList>
    </citation>
    <scope>NUCLEOTIDE SEQUENCE</scope>
    <source>
        <strain evidence="1">MM171B02484</strain>
    </source>
</reference>
<sequence length="100" mass="11661">MFKDLPEREQHMYDLLLTTFIQTQTAENHTTIPLMIKVPVLWLQYVKTIVDRSPNVELGDIIESILLDIFMTGLNESLTDLKKRYSNPMDVLEKVYGFKA</sequence>
<evidence type="ECO:0000313" key="1">
    <source>
        <dbReference type="EMBL" id="QJH92994.1"/>
    </source>
</evidence>